<dbReference type="Pfam" id="PF13639">
    <property type="entry name" value="zf-RING_2"/>
    <property type="match status" value="1"/>
</dbReference>
<comment type="pathway">
    <text evidence="3">Protein modification; protein ubiquitination.</text>
</comment>
<evidence type="ECO:0000256" key="16">
    <source>
        <dbReference type="SAM" id="SignalP"/>
    </source>
</evidence>
<gene>
    <name evidence="18" type="ORF">J8273_6350</name>
</gene>
<feature type="transmembrane region" description="Helical" evidence="15">
    <location>
        <begin position="287"/>
        <end position="308"/>
    </location>
</feature>
<keyword evidence="6 15" id="KW-0812">Transmembrane</keyword>
<evidence type="ECO:0000256" key="9">
    <source>
        <dbReference type="ARBA" id="ARBA00022771"/>
    </source>
</evidence>
<evidence type="ECO:0000256" key="10">
    <source>
        <dbReference type="ARBA" id="ARBA00022786"/>
    </source>
</evidence>
<evidence type="ECO:0000256" key="13">
    <source>
        <dbReference type="ARBA" id="ARBA00023136"/>
    </source>
</evidence>
<feature type="transmembrane region" description="Helical" evidence="15">
    <location>
        <begin position="221"/>
        <end position="238"/>
    </location>
</feature>
<evidence type="ECO:0000256" key="2">
    <source>
        <dbReference type="ARBA" id="ARBA00004127"/>
    </source>
</evidence>
<evidence type="ECO:0000256" key="5">
    <source>
        <dbReference type="ARBA" id="ARBA00022679"/>
    </source>
</evidence>
<feature type="transmembrane region" description="Helical" evidence="15">
    <location>
        <begin position="329"/>
        <end position="349"/>
    </location>
</feature>
<feature type="transmembrane region" description="Helical" evidence="15">
    <location>
        <begin position="258"/>
        <end position="281"/>
    </location>
</feature>
<keyword evidence="19" id="KW-1185">Reference proteome</keyword>
<dbReference type="GO" id="GO:0012505">
    <property type="term" value="C:endomembrane system"/>
    <property type="evidence" value="ECO:0007669"/>
    <property type="project" value="UniProtKB-SubCell"/>
</dbReference>
<dbReference type="Gene3D" id="3.30.40.10">
    <property type="entry name" value="Zinc/RING finger domain, C3HC4 (zinc finger)"/>
    <property type="match status" value="1"/>
</dbReference>
<dbReference type="EMBL" id="JAHDYR010000053">
    <property type="protein sequence ID" value="KAG9391585.1"/>
    <property type="molecule type" value="Genomic_DNA"/>
</dbReference>
<evidence type="ECO:0000256" key="15">
    <source>
        <dbReference type="SAM" id="Phobius"/>
    </source>
</evidence>
<dbReference type="InterPro" id="IPR013083">
    <property type="entry name" value="Znf_RING/FYVE/PHD"/>
</dbReference>
<evidence type="ECO:0000256" key="7">
    <source>
        <dbReference type="ARBA" id="ARBA00022723"/>
    </source>
</evidence>
<dbReference type="Proteomes" id="UP000717585">
    <property type="component" value="Unassembled WGS sequence"/>
</dbReference>
<evidence type="ECO:0000313" key="19">
    <source>
        <dbReference type="Proteomes" id="UP000717585"/>
    </source>
</evidence>
<comment type="caution">
    <text evidence="18">The sequence shown here is derived from an EMBL/GenBank/DDBJ whole genome shotgun (WGS) entry which is preliminary data.</text>
</comment>
<sequence length="521" mass="59757">MTTTAAYGRLFRLPSLAIMLLFCVFSVFAAENVTYPTEWKTNIFEGKWNKDNGRSGALSFSEHSGLFQVFLTEPTGNDTLQEFTGAIYVKDGVYLNDAQEVIDVIGEYYPEVGRIYMKGILRLSFPYVLFDSRSPSFGDNNRTGYDEPTFPWPPVTIANVTESAHLSEATFELFVNVDPIDEDSPIDWVDSMNGTFVSTDGGVFLDNYFRVDVHLDMYERALLYSFVQIVVLLVLMAVTYKQHVRAWNTAVGQRMSPLALVIFAVQDCIVFLSNAFFALIYTPVLNAFALAALLAFAQWIIIENQFVMSVWKSRRSSQPQQALRNARDAIGAIYFRMYAIIIVCIVMFLWMQYLIVLPAMFLLYIGWIPQIWHQARKNCRRAFPIYYIVLSSACRSFYLLYFFASPWNFLTFEPSYICTPIIIGIGIVTTTIVCLQQRWPRFFIPNIWRPKAYRYNRAIPDEVANSEDGLVCVICMQPVDSSHSSQYMIAPCNHVFHKRCLEQWLDIKMECPSCRAPLPTP</sequence>
<dbReference type="PANTHER" id="PTHR22763">
    <property type="entry name" value="RING ZINC FINGER PROTEIN"/>
    <property type="match status" value="1"/>
</dbReference>
<accession>A0A8J6E894</accession>
<dbReference type="OrthoDB" id="9984778at2759"/>
<keyword evidence="5" id="KW-0808">Transferase</keyword>
<evidence type="ECO:0000256" key="1">
    <source>
        <dbReference type="ARBA" id="ARBA00000900"/>
    </source>
</evidence>
<keyword evidence="11" id="KW-0862">Zinc</keyword>
<feature type="transmembrane region" description="Helical" evidence="15">
    <location>
        <begin position="416"/>
        <end position="435"/>
    </location>
</feature>
<dbReference type="PANTHER" id="PTHR22763:SF162">
    <property type="entry name" value="TRANSMEMBRANE E3 UBIQUITIN-PROTEIN LIGASE 1"/>
    <property type="match status" value="1"/>
</dbReference>
<dbReference type="InterPro" id="IPR001841">
    <property type="entry name" value="Znf_RING"/>
</dbReference>
<dbReference type="Pfam" id="PF11145">
    <property type="entry name" value="DUF2921"/>
    <property type="match status" value="1"/>
</dbReference>
<comment type="subcellular location">
    <subcellularLocation>
        <location evidence="2">Endomembrane system</location>
        <topology evidence="2">Multi-pass membrane protein</topology>
    </subcellularLocation>
</comment>
<dbReference type="EC" id="2.3.2.27" evidence="4"/>
<protein>
    <recommendedName>
        <fullName evidence="4">RING-type E3 ubiquitin transferase</fullName>
        <ecNumber evidence="4">2.3.2.27</ecNumber>
    </recommendedName>
</protein>
<keyword evidence="13 15" id="KW-0472">Membrane</keyword>
<dbReference type="InterPro" id="IPR011016">
    <property type="entry name" value="Znf_RING-CH"/>
</dbReference>
<dbReference type="InterPro" id="IPR050731">
    <property type="entry name" value="HRD1_E3_ubiq-ligases"/>
</dbReference>
<feature type="domain" description="RING-type" evidence="17">
    <location>
        <begin position="472"/>
        <end position="515"/>
    </location>
</feature>
<feature type="transmembrane region" description="Helical" evidence="15">
    <location>
        <begin position="384"/>
        <end position="404"/>
    </location>
</feature>
<evidence type="ECO:0000313" key="18">
    <source>
        <dbReference type="EMBL" id="KAG9391585.1"/>
    </source>
</evidence>
<dbReference type="AlphaFoldDB" id="A0A8J6E894"/>
<comment type="catalytic activity">
    <reaction evidence="1">
        <text>S-ubiquitinyl-[E2 ubiquitin-conjugating enzyme]-L-cysteine + [acceptor protein]-L-lysine = [E2 ubiquitin-conjugating enzyme]-L-cysteine + N(6)-ubiquitinyl-[acceptor protein]-L-lysine.</text>
        <dbReference type="EC" id="2.3.2.27"/>
    </reaction>
</comment>
<keyword evidence="12 15" id="KW-1133">Transmembrane helix</keyword>
<evidence type="ECO:0000259" key="17">
    <source>
        <dbReference type="PROSITE" id="PS50089"/>
    </source>
</evidence>
<dbReference type="SMART" id="SM00184">
    <property type="entry name" value="RING"/>
    <property type="match status" value="1"/>
</dbReference>
<proteinExistence type="predicted"/>
<evidence type="ECO:0000256" key="12">
    <source>
        <dbReference type="ARBA" id="ARBA00022989"/>
    </source>
</evidence>
<feature type="chain" id="PRO_5035276126" description="RING-type E3 ubiquitin transferase" evidence="16">
    <location>
        <begin position="30"/>
        <end position="521"/>
    </location>
</feature>
<feature type="signal peptide" evidence="16">
    <location>
        <begin position="1"/>
        <end position="29"/>
    </location>
</feature>
<evidence type="ECO:0000256" key="4">
    <source>
        <dbReference type="ARBA" id="ARBA00012483"/>
    </source>
</evidence>
<keyword evidence="10" id="KW-0833">Ubl conjugation pathway</keyword>
<evidence type="ECO:0000256" key="3">
    <source>
        <dbReference type="ARBA" id="ARBA00004906"/>
    </source>
</evidence>
<reference evidence="18" key="1">
    <citation type="submission" date="2021-05" db="EMBL/GenBank/DDBJ databases">
        <title>A free-living protist that lacks canonical eukaryotic 1 DNA replication and segregation systems.</title>
        <authorList>
            <person name="Salas-Leiva D.E."/>
            <person name="Tromer E.C."/>
            <person name="Curtis B.A."/>
            <person name="Jerlstrom-Hultqvist J."/>
            <person name="Kolisko M."/>
            <person name="Yi Z."/>
            <person name="Salas-Leiva J.S."/>
            <person name="Gallot-Lavallee L."/>
            <person name="Kops G.J.P.L."/>
            <person name="Archibald J.M."/>
            <person name="Simpson A.G.B."/>
            <person name="Roger A.J."/>
        </authorList>
    </citation>
    <scope>NUCLEOTIDE SEQUENCE</scope>
    <source>
        <strain evidence="18">BICM</strain>
    </source>
</reference>
<dbReference type="PROSITE" id="PS50089">
    <property type="entry name" value="ZF_RING_2"/>
    <property type="match status" value="1"/>
</dbReference>
<evidence type="ECO:0000256" key="8">
    <source>
        <dbReference type="ARBA" id="ARBA00022729"/>
    </source>
</evidence>
<dbReference type="SMART" id="SM00744">
    <property type="entry name" value="RINGv"/>
    <property type="match status" value="1"/>
</dbReference>
<keyword evidence="9 14" id="KW-0863">Zinc-finger</keyword>
<evidence type="ECO:0000256" key="6">
    <source>
        <dbReference type="ARBA" id="ARBA00022692"/>
    </source>
</evidence>
<dbReference type="InterPro" id="IPR021319">
    <property type="entry name" value="DUF2921"/>
</dbReference>
<name>A0A8J6E894_9EUKA</name>
<keyword evidence="7" id="KW-0479">Metal-binding</keyword>
<dbReference type="GO" id="GO:0043161">
    <property type="term" value="P:proteasome-mediated ubiquitin-dependent protein catabolic process"/>
    <property type="evidence" value="ECO:0007669"/>
    <property type="project" value="TreeGrafter"/>
</dbReference>
<dbReference type="SUPFAM" id="SSF57850">
    <property type="entry name" value="RING/U-box"/>
    <property type="match status" value="1"/>
</dbReference>
<organism evidence="18 19">
    <name type="scientific">Carpediemonas membranifera</name>
    <dbReference type="NCBI Taxonomy" id="201153"/>
    <lineage>
        <taxon>Eukaryota</taxon>
        <taxon>Metamonada</taxon>
        <taxon>Carpediemonas-like organisms</taxon>
        <taxon>Carpediemonas</taxon>
    </lineage>
</organism>
<dbReference type="GO" id="GO:0061630">
    <property type="term" value="F:ubiquitin protein ligase activity"/>
    <property type="evidence" value="ECO:0007669"/>
    <property type="project" value="UniProtKB-EC"/>
</dbReference>
<evidence type="ECO:0000256" key="14">
    <source>
        <dbReference type="PROSITE-ProRule" id="PRU00175"/>
    </source>
</evidence>
<evidence type="ECO:0000256" key="11">
    <source>
        <dbReference type="ARBA" id="ARBA00022833"/>
    </source>
</evidence>
<keyword evidence="8 16" id="KW-0732">Signal</keyword>
<dbReference type="GO" id="GO:0008270">
    <property type="term" value="F:zinc ion binding"/>
    <property type="evidence" value="ECO:0007669"/>
    <property type="project" value="UniProtKB-KW"/>
</dbReference>